<dbReference type="CDD" id="cd00885">
    <property type="entry name" value="cinA"/>
    <property type="match status" value="1"/>
</dbReference>
<keyword evidence="4" id="KW-1185">Reference proteome</keyword>
<dbReference type="NCBIfam" id="TIGR00200">
    <property type="entry name" value="cinA_nterm"/>
    <property type="match status" value="1"/>
</dbReference>
<dbReference type="SMART" id="SM00852">
    <property type="entry name" value="MoCF_biosynth"/>
    <property type="match status" value="1"/>
</dbReference>
<dbReference type="PIRSF" id="PIRSF006728">
    <property type="entry name" value="CinA"/>
    <property type="match status" value="1"/>
</dbReference>
<comment type="caution">
    <text evidence="3">The sequence shown here is derived from an EMBL/GenBank/DDBJ whole genome shotgun (WGS) entry which is preliminary data.</text>
</comment>
<evidence type="ECO:0000313" key="4">
    <source>
        <dbReference type="Proteomes" id="UP001165393"/>
    </source>
</evidence>
<dbReference type="InterPro" id="IPR050101">
    <property type="entry name" value="CinA"/>
</dbReference>
<dbReference type="InterPro" id="IPR008135">
    <property type="entry name" value="Competence-induced_CinA"/>
</dbReference>
<dbReference type="EMBL" id="JAMQGP010000002">
    <property type="protein sequence ID" value="MCM2679448.1"/>
    <property type="molecule type" value="Genomic_DNA"/>
</dbReference>
<accession>A0AA42B7J7</accession>
<dbReference type="InterPro" id="IPR036425">
    <property type="entry name" value="MoaB/Mog-like_dom_sf"/>
</dbReference>
<dbReference type="InterPro" id="IPR008136">
    <property type="entry name" value="CinA_C"/>
</dbReference>
<gene>
    <name evidence="3" type="ORF">NAF29_07155</name>
</gene>
<dbReference type="Pfam" id="PF02464">
    <property type="entry name" value="CinA"/>
    <property type="match status" value="1"/>
</dbReference>
<organism evidence="3 4">
    <name type="scientific">Echinimonas agarilytica</name>
    <dbReference type="NCBI Taxonomy" id="1215918"/>
    <lineage>
        <taxon>Bacteria</taxon>
        <taxon>Pseudomonadati</taxon>
        <taxon>Pseudomonadota</taxon>
        <taxon>Gammaproteobacteria</taxon>
        <taxon>Alteromonadales</taxon>
        <taxon>Echinimonadaceae</taxon>
        <taxon>Echinimonas</taxon>
    </lineage>
</organism>
<proteinExistence type="inferred from homology"/>
<dbReference type="PANTHER" id="PTHR13939">
    <property type="entry name" value="NICOTINAMIDE-NUCLEOTIDE AMIDOHYDROLASE PNCC"/>
    <property type="match status" value="1"/>
</dbReference>
<dbReference type="NCBIfam" id="TIGR00177">
    <property type="entry name" value="molyb_syn"/>
    <property type="match status" value="1"/>
</dbReference>
<protein>
    <recommendedName>
        <fullName evidence="1">CinA-like protein</fullName>
    </recommendedName>
</protein>
<comment type="similarity">
    <text evidence="1">Belongs to the CinA family.</text>
</comment>
<dbReference type="Pfam" id="PF00994">
    <property type="entry name" value="MoCF_biosynth"/>
    <property type="match status" value="1"/>
</dbReference>
<name>A0AA42B7J7_9GAMM</name>
<dbReference type="InterPro" id="IPR036653">
    <property type="entry name" value="CinA-like_C"/>
</dbReference>
<dbReference type="PANTHER" id="PTHR13939:SF0">
    <property type="entry name" value="NMN AMIDOHYDROLASE-LIKE PROTEIN YFAY"/>
    <property type="match status" value="1"/>
</dbReference>
<dbReference type="Gene3D" id="3.90.950.20">
    <property type="entry name" value="CinA-like"/>
    <property type="match status" value="1"/>
</dbReference>
<evidence type="ECO:0000259" key="2">
    <source>
        <dbReference type="SMART" id="SM00852"/>
    </source>
</evidence>
<dbReference type="SUPFAM" id="SSF53218">
    <property type="entry name" value="Molybdenum cofactor biosynthesis proteins"/>
    <property type="match status" value="1"/>
</dbReference>
<dbReference type="InterPro" id="IPR001453">
    <property type="entry name" value="MoaB/Mog_dom"/>
</dbReference>
<dbReference type="Gene3D" id="3.40.980.10">
    <property type="entry name" value="MoaB/Mog-like domain"/>
    <property type="match status" value="1"/>
</dbReference>
<evidence type="ECO:0000256" key="1">
    <source>
        <dbReference type="HAMAP-Rule" id="MF_00226"/>
    </source>
</evidence>
<dbReference type="SUPFAM" id="SSF142433">
    <property type="entry name" value="CinA-like"/>
    <property type="match status" value="1"/>
</dbReference>
<reference evidence="3 4" key="1">
    <citation type="journal article" date="2013" name="Antonie Van Leeuwenhoek">
        <title>Echinimonas agarilytica gen. nov., sp. nov., a new gammaproteobacterium isolated from the sea urchin Strongylocentrotus intermedius.</title>
        <authorList>
            <person name="Nedashkovskaya O.I."/>
            <person name="Stenkova A.M."/>
            <person name="Zhukova N.V."/>
            <person name="Van Trappen S."/>
            <person name="Lee J.S."/>
            <person name="Kim S.B."/>
        </authorList>
    </citation>
    <scope>NUCLEOTIDE SEQUENCE [LARGE SCALE GENOMIC DNA]</scope>
    <source>
        <strain evidence="3 4">KMM 6351</strain>
    </source>
</reference>
<dbReference type="AlphaFoldDB" id="A0AA42B7J7"/>
<feature type="domain" description="MoaB/Mog" evidence="2">
    <location>
        <begin position="5"/>
        <end position="172"/>
    </location>
</feature>
<evidence type="ECO:0000313" key="3">
    <source>
        <dbReference type="EMBL" id="MCM2679448.1"/>
    </source>
</evidence>
<dbReference type="HAMAP" id="MF_00226_B">
    <property type="entry name" value="CinA_B"/>
    <property type="match status" value="1"/>
</dbReference>
<sequence>MMKIALISTGEEILTGDIVDTNSAWLAELLSDAGFKLSWHVTVGDAMEELVDAFELASQRSDVCIVNGGLGPTTDDLSAEAAAQWKHEGLKELSVWIAKLEDFYASRNRVMPESNRKQAHIPESGEMVDNPVGTACGFKVSHNQCDLYFTPGVPFEFKTMVKDQILPALVAEQHESMPQLKRWLTFGLSESLLADWLDPIELPQGAVLGYRSSMPTIEIKLRVPASCADSDVKALEKAISNRLDPFVFSTGKQRMAQRVQALMLERGVTLSTAESCTGGMVADWLISEAGSSAYFQRGYVTYSNQAKQDDLGVPKEIITEHGAVSIPVVEAMAEGARDKAQTDFALATSGIAGPQGGSDDKPVGTVAFALATPDGVFSQMLVLPNRGRTLVRKVSTAVALDMLRRYLTNQPIFTQYSGSKILYQGQ</sequence>
<dbReference type="NCBIfam" id="TIGR00199">
    <property type="entry name" value="PncC_domain"/>
    <property type="match status" value="1"/>
</dbReference>
<dbReference type="Proteomes" id="UP001165393">
    <property type="component" value="Unassembled WGS sequence"/>
</dbReference>